<evidence type="ECO:0000256" key="7">
    <source>
        <dbReference type="ARBA" id="ARBA00033210"/>
    </source>
</evidence>
<dbReference type="Proteomes" id="UP000829542">
    <property type="component" value="Chromosome"/>
</dbReference>
<dbReference type="InterPro" id="IPR004617">
    <property type="entry name" value="ApaH"/>
</dbReference>
<evidence type="ECO:0000259" key="9">
    <source>
        <dbReference type="Pfam" id="PF00149"/>
    </source>
</evidence>
<comment type="catalytic activity">
    <reaction evidence="8">
        <text>P(1),P(4)-bis(5'-adenosyl) tetraphosphate + H2O = 2 ADP + 2 H(+)</text>
        <dbReference type="Rhea" id="RHEA:24252"/>
        <dbReference type="ChEBI" id="CHEBI:15377"/>
        <dbReference type="ChEBI" id="CHEBI:15378"/>
        <dbReference type="ChEBI" id="CHEBI:58141"/>
        <dbReference type="ChEBI" id="CHEBI:456216"/>
        <dbReference type="EC" id="3.6.1.41"/>
    </reaction>
</comment>
<sequence>MAIYVMSDIHGCYDEFKALLKKINFKHSQDQLYLVGDLINRGPKSLAVMEYLMSHPTSIFPVLGNHDLSYLVYAAGETRLRKGDTYDEVAQSPDAKKIKKYLKKQPLMRYIPKLNVAIAHAGIPPFWSIAQALSLSHEIHEQLTTDDKKNYQHLMQKMFGNTPAAWDESLTGIDRTRAIINYFTRMRYLNLDLSMDFDNKTENYDAKIMKPWFQFDRALHQNCKIIYGHWASLGIHDENGTLCIDSGCVWEGELSVVQIDSPTFKLTSFSF</sequence>
<dbReference type="PANTHER" id="PTHR40942:SF4">
    <property type="entry name" value="CYTOCHROME C5"/>
    <property type="match status" value="1"/>
</dbReference>
<evidence type="ECO:0000256" key="3">
    <source>
        <dbReference type="ARBA" id="ARBA00012506"/>
    </source>
</evidence>
<reference evidence="10 11" key="1">
    <citation type="submission" date="2022-03" db="EMBL/GenBank/DDBJ databases">
        <title>Ignatzschineria rhizosphaerae HR5S32.</title>
        <authorList>
            <person name="Sun J.Q."/>
            <person name="Feng J.Y."/>
        </authorList>
    </citation>
    <scope>NUCLEOTIDE SEQUENCE [LARGE SCALE GENOMIC DNA]</scope>
    <source>
        <strain evidence="10 11">HR5S32</strain>
    </source>
</reference>
<comment type="similarity">
    <text evidence="2">Belongs to the Ap4A hydrolase family.</text>
</comment>
<keyword evidence="11" id="KW-1185">Reference proteome</keyword>
<keyword evidence="4 10" id="KW-0378">Hydrolase</keyword>
<dbReference type="Gene3D" id="3.60.21.10">
    <property type="match status" value="1"/>
</dbReference>
<evidence type="ECO:0000256" key="6">
    <source>
        <dbReference type="ARBA" id="ARBA00032248"/>
    </source>
</evidence>
<organism evidence="10 11">
    <name type="scientific">Ignatzschineria rhizosphaerae</name>
    <dbReference type="NCBI Taxonomy" id="2923279"/>
    <lineage>
        <taxon>Bacteria</taxon>
        <taxon>Pseudomonadati</taxon>
        <taxon>Pseudomonadota</taxon>
        <taxon>Gammaproteobacteria</taxon>
        <taxon>Cardiobacteriales</taxon>
        <taxon>Ignatzschineriaceae</taxon>
        <taxon>Ignatzschineria</taxon>
    </lineage>
</organism>
<feature type="domain" description="Calcineurin-like phosphoesterase" evidence="9">
    <location>
        <begin position="1"/>
        <end position="134"/>
    </location>
</feature>
<gene>
    <name evidence="10" type="ORF">MMG00_08115</name>
</gene>
<dbReference type="SUPFAM" id="SSF56300">
    <property type="entry name" value="Metallo-dependent phosphatases"/>
    <property type="match status" value="1"/>
</dbReference>
<evidence type="ECO:0000256" key="2">
    <source>
        <dbReference type="ARBA" id="ARBA00005419"/>
    </source>
</evidence>
<protein>
    <recommendedName>
        <fullName evidence="3">bis(5'-nucleosyl)-tetraphosphatase (symmetrical)</fullName>
        <ecNumber evidence="3">3.6.1.41</ecNumber>
    </recommendedName>
    <alternativeName>
        <fullName evidence="6">Ap4A hydrolase</fullName>
    </alternativeName>
    <alternativeName>
        <fullName evidence="5">Diadenosine 5',5'''-P1,P4-tetraphosphate pyrophosphohydrolase</fullName>
    </alternativeName>
    <alternativeName>
        <fullName evidence="7">Diadenosine tetraphosphatase</fullName>
    </alternativeName>
</protein>
<dbReference type="InterPro" id="IPR029052">
    <property type="entry name" value="Metallo-depent_PP-like"/>
</dbReference>
<dbReference type="EC" id="3.6.1.41" evidence="3"/>
<proteinExistence type="inferred from homology"/>
<evidence type="ECO:0000256" key="1">
    <source>
        <dbReference type="ARBA" id="ARBA00003413"/>
    </source>
</evidence>
<dbReference type="GO" id="GO:0008803">
    <property type="term" value="F:bis(5'-nucleosyl)-tetraphosphatase (symmetrical) activity"/>
    <property type="evidence" value="ECO:0007669"/>
    <property type="project" value="UniProtKB-EC"/>
</dbReference>
<dbReference type="PIRSF" id="PIRSF000903">
    <property type="entry name" value="B5n-ttraPtase_sm"/>
    <property type="match status" value="1"/>
</dbReference>
<evidence type="ECO:0000256" key="4">
    <source>
        <dbReference type="ARBA" id="ARBA00022801"/>
    </source>
</evidence>
<dbReference type="Pfam" id="PF00149">
    <property type="entry name" value="Metallophos"/>
    <property type="match status" value="1"/>
</dbReference>
<dbReference type="RefSeq" id="WP_242147200.1">
    <property type="nucleotide sequence ID" value="NZ_CP093379.1"/>
</dbReference>
<dbReference type="PANTHER" id="PTHR40942">
    <property type="match status" value="1"/>
</dbReference>
<comment type="function">
    <text evidence="1">Hydrolyzes diadenosine 5',5'''-P1,P4-tetraphosphate to yield ADP.</text>
</comment>
<dbReference type="NCBIfam" id="NF001204">
    <property type="entry name" value="PRK00166.1"/>
    <property type="match status" value="1"/>
</dbReference>
<dbReference type="InterPro" id="IPR004843">
    <property type="entry name" value="Calcineurin-like_PHP"/>
</dbReference>
<evidence type="ECO:0000256" key="8">
    <source>
        <dbReference type="ARBA" id="ARBA00049417"/>
    </source>
</evidence>
<evidence type="ECO:0000313" key="11">
    <source>
        <dbReference type="Proteomes" id="UP000829542"/>
    </source>
</evidence>
<accession>A0ABY3X0J3</accession>
<evidence type="ECO:0000256" key="5">
    <source>
        <dbReference type="ARBA" id="ARBA00031248"/>
    </source>
</evidence>
<dbReference type="NCBIfam" id="TIGR00668">
    <property type="entry name" value="apaH"/>
    <property type="match status" value="1"/>
</dbReference>
<dbReference type="EMBL" id="CP093379">
    <property type="protein sequence ID" value="UNM95194.1"/>
    <property type="molecule type" value="Genomic_DNA"/>
</dbReference>
<name>A0ABY3X0J3_9GAMM</name>
<evidence type="ECO:0000313" key="10">
    <source>
        <dbReference type="EMBL" id="UNM95194.1"/>
    </source>
</evidence>